<organism evidence="6 7">
    <name type="scientific">Haemaphysalis longicornis</name>
    <name type="common">Bush tick</name>
    <dbReference type="NCBI Taxonomy" id="44386"/>
    <lineage>
        <taxon>Eukaryota</taxon>
        <taxon>Metazoa</taxon>
        <taxon>Ecdysozoa</taxon>
        <taxon>Arthropoda</taxon>
        <taxon>Chelicerata</taxon>
        <taxon>Arachnida</taxon>
        <taxon>Acari</taxon>
        <taxon>Parasitiformes</taxon>
        <taxon>Ixodida</taxon>
        <taxon>Ixodoidea</taxon>
        <taxon>Ixodidae</taxon>
        <taxon>Haemaphysalinae</taxon>
        <taxon>Haemaphysalis</taxon>
    </lineage>
</organism>
<dbReference type="PANTHER" id="PTHR19134:SF562">
    <property type="entry name" value="PROTEIN-TYROSINE-PHOSPHATASE"/>
    <property type="match status" value="1"/>
</dbReference>
<dbReference type="PANTHER" id="PTHR19134">
    <property type="entry name" value="RECEPTOR-TYPE TYROSINE-PROTEIN PHOSPHATASE"/>
    <property type="match status" value="1"/>
</dbReference>
<proteinExistence type="inferred from homology"/>
<dbReference type="EC" id="3.1.3.48" evidence="2"/>
<feature type="domain" description="Tyrosine-protein phosphatase" evidence="5">
    <location>
        <begin position="110"/>
        <end position="321"/>
    </location>
</feature>
<evidence type="ECO:0000256" key="1">
    <source>
        <dbReference type="ARBA" id="ARBA00009580"/>
    </source>
</evidence>
<accession>A0A9J6H8R4</accession>
<dbReference type="AlphaFoldDB" id="A0A9J6H8R4"/>
<dbReference type="EMBL" id="JABSTR010001215">
    <property type="protein sequence ID" value="KAH9383644.1"/>
    <property type="molecule type" value="Genomic_DNA"/>
</dbReference>
<evidence type="ECO:0000313" key="6">
    <source>
        <dbReference type="EMBL" id="KAH9383644.1"/>
    </source>
</evidence>
<keyword evidence="7" id="KW-1185">Reference proteome</keyword>
<dbReference type="Pfam" id="PF00102">
    <property type="entry name" value="Y_phosphatase"/>
    <property type="match status" value="2"/>
</dbReference>
<comment type="similarity">
    <text evidence="1">Belongs to the protein-tyrosine phosphatase family.</text>
</comment>
<dbReference type="InterPro" id="IPR029021">
    <property type="entry name" value="Prot-tyrosine_phosphatase-like"/>
</dbReference>
<dbReference type="OMA" id="YISVHLM"/>
<gene>
    <name evidence="6" type="ORF">HPB48_025337</name>
</gene>
<dbReference type="InterPro" id="IPR050348">
    <property type="entry name" value="Protein-Tyr_Phosphatase"/>
</dbReference>
<sequence>MLQHPANFESIGVRRTLLCSALEKGSSHVALLETCRKFRGKLVGRLPRRFRQRSKPPASDAGSLSIVDENDGLDFEIEEISGSRNGASSKPLPVSELQDYVQRMLACDGLKSEFISQPKGRQYPAVEAQRVENKIKNRYGNLVAYDHSRVKLKPITGVPYSDYINANYIDGYCRPKRYIATQGPNSRTVDDFWRMVWQENVCKIVMLTGLVENGKTKCEQYWPKKSANYGEVQVHFIAEETFPDYTVHQLHITLADTTREVKHFHMQSWPDHGVPLYPNVLLSFRKKVNQYRTFNEAPVVVHCSVPCSKVVQRYRELLLVDDVSGKTHLDKEFEGFHKKDKFLVTQTPSSRDVDDLWKMVIESGTRTIVTLDVFGEDSEVVPFWPKEGSLCYGDHRVECLESQNVNDMSVQVFKITSKHKDQYKFCYDAAIAYLDNFEMYANFRQ</sequence>
<dbReference type="Gene3D" id="3.90.190.10">
    <property type="entry name" value="Protein tyrosine phosphatase superfamily"/>
    <property type="match status" value="2"/>
</dbReference>
<dbReference type="VEuPathDB" id="VectorBase:HLOH_054774"/>
<dbReference type="GO" id="GO:0004725">
    <property type="term" value="F:protein tyrosine phosphatase activity"/>
    <property type="evidence" value="ECO:0007669"/>
    <property type="project" value="InterPro"/>
</dbReference>
<feature type="domain" description="Tyrosine-protein phosphatase" evidence="5">
    <location>
        <begin position="322"/>
        <end position="445"/>
    </location>
</feature>
<protein>
    <recommendedName>
        <fullName evidence="2">protein-tyrosine-phosphatase</fullName>
        <ecNumber evidence="2">3.1.3.48</ecNumber>
    </recommendedName>
</protein>
<keyword evidence="3" id="KW-0378">Hydrolase</keyword>
<evidence type="ECO:0000256" key="2">
    <source>
        <dbReference type="ARBA" id="ARBA00013064"/>
    </source>
</evidence>
<evidence type="ECO:0000256" key="4">
    <source>
        <dbReference type="ARBA" id="ARBA00022912"/>
    </source>
</evidence>
<name>A0A9J6H8R4_HAELO</name>
<keyword evidence="4" id="KW-0904">Protein phosphatase</keyword>
<evidence type="ECO:0000313" key="7">
    <source>
        <dbReference type="Proteomes" id="UP000821853"/>
    </source>
</evidence>
<dbReference type="SUPFAM" id="SSF52799">
    <property type="entry name" value="(Phosphotyrosine protein) phosphatases II"/>
    <property type="match status" value="2"/>
</dbReference>
<dbReference type="InterPro" id="IPR003595">
    <property type="entry name" value="Tyr_Pase_cat"/>
</dbReference>
<dbReference type="OrthoDB" id="5854685at2759"/>
<dbReference type="SMART" id="SM00404">
    <property type="entry name" value="PTPc_motif"/>
    <property type="match status" value="1"/>
</dbReference>
<comment type="caution">
    <text evidence="6">The sequence shown here is derived from an EMBL/GenBank/DDBJ whole genome shotgun (WGS) entry which is preliminary data.</text>
</comment>
<dbReference type="InterPro" id="IPR000242">
    <property type="entry name" value="PTP_cat"/>
</dbReference>
<dbReference type="PRINTS" id="PR00700">
    <property type="entry name" value="PRTYPHPHTASE"/>
</dbReference>
<dbReference type="PROSITE" id="PS50055">
    <property type="entry name" value="TYR_PHOSPHATASE_PTP"/>
    <property type="match status" value="2"/>
</dbReference>
<reference evidence="6 7" key="1">
    <citation type="journal article" date="2020" name="Cell">
        <title>Large-Scale Comparative Analyses of Tick Genomes Elucidate Their Genetic Diversity and Vector Capacities.</title>
        <authorList>
            <consortium name="Tick Genome and Microbiome Consortium (TIGMIC)"/>
            <person name="Jia N."/>
            <person name="Wang J."/>
            <person name="Shi W."/>
            <person name="Du L."/>
            <person name="Sun Y."/>
            <person name="Zhan W."/>
            <person name="Jiang J.F."/>
            <person name="Wang Q."/>
            <person name="Zhang B."/>
            <person name="Ji P."/>
            <person name="Bell-Sakyi L."/>
            <person name="Cui X.M."/>
            <person name="Yuan T.T."/>
            <person name="Jiang B.G."/>
            <person name="Yang W.F."/>
            <person name="Lam T.T."/>
            <person name="Chang Q.C."/>
            <person name="Ding S.J."/>
            <person name="Wang X.J."/>
            <person name="Zhu J.G."/>
            <person name="Ruan X.D."/>
            <person name="Zhao L."/>
            <person name="Wei J.T."/>
            <person name="Ye R.Z."/>
            <person name="Que T.C."/>
            <person name="Du C.H."/>
            <person name="Zhou Y.H."/>
            <person name="Cheng J.X."/>
            <person name="Dai P.F."/>
            <person name="Guo W.B."/>
            <person name="Han X.H."/>
            <person name="Huang E.J."/>
            <person name="Li L.F."/>
            <person name="Wei W."/>
            <person name="Gao Y.C."/>
            <person name="Liu J.Z."/>
            <person name="Shao H.Z."/>
            <person name="Wang X."/>
            <person name="Wang C.C."/>
            <person name="Yang T.C."/>
            <person name="Huo Q.B."/>
            <person name="Li W."/>
            <person name="Chen H.Y."/>
            <person name="Chen S.E."/>
            <person name="Zhou L.G."/>
            <person name="Ni X.B."/>
            <person name="Tian J.H."/>
            <person name="Sheng Y."/>
            <person name="Liu T."/>
            <person name="Pan Y.S."/>
            <person name="Xia L.Y."/>
            <person name="Li J."/>
            <person name="Zhao F."/>
            <person name="Cao W.C."/>
        </authorList>
    </citation>
    <scope>NUCLEOTIDE SEQUENCE [LARGE SCALE GENOMIC DNA]</scope>
    <source>
        <strain evidence="6">HaeL-2018</strain>
    </source>
</reference>
<evidence type="ECO:0000256" key="3">
    <source>
        <dbReference type="ARBA" id="ARBA00022801"/>
    </source>
</evidence>
<dbReference type="Proteomes" id="UP000821853">
    <property type="component" value="Unassembled WGS sequence"/>
</dbReference>
<dbReference type="SMART" id="SM00194">
    <property type="entry name" value="PTPc"/>
    <property type="match status" value="1"/>
</dbReference>
<evidence type="ECO:0000259" key="5">
    <source>
        <dbReference type="PROSITE" id="PS50055"/>
    </source>
</evidence>